<dbReference type="RefSeq" id="WP_046354073.1">
    <property type="nucleotide sequence ID" value="NZ_AUXW01000004.1"/>
</dbReference>
<sequence>MHTWLLTAVCRTTLMYYYQLKTELPALMKYLIYLFGLLLFSYGGVYATEKHGRAFATELERIKYLSLNYPAKAIELYRQNSARLLKENNAQTVAFYNHVLVAASSIHDTSLSKKSSVCWIIAGLTHFANPTFLQ</sequence>
<dbReference type="Proteomes" id="UP000033434">
    <property type="component" value="Unassembled WGS sequence"/>
</dbReference>
<keyword evidence="1" id="KW-0812">Transmembrane</keyword>
<evidence type="ECO:0000256" key="1">
    <source>
        <dbReference type="SAM" id="Phobius"/>
    </source>
</evidence>
<reference evidence="2 3" key="1">
    <citation type="journal article" date="2015" name="BMC Genomics">
        <title>Genome mining reveals unlocked bioactive potential of marine Gram-negative bacteria.</title>
        <authorList>
            <person name="Machado H."/>
            <person name="Sonnenschein E.C."/>
            <person name="Melchiorsen J."/>
            <person name="Gram L."/>
        </authorList>
    </citation>
    <scope>NUCLEOTIDE SEQUENCE [LARGE SCALE GENOMIC DNA]</scope>
    <source>
        <strain evidence="2 3">S4054</strain>
    </source>
</reference>
<proteinExistence type="predicted"/>
<evidence type="ECO:0000313" key="3">
    <source>
        <dbReference type="Proteomes" id="UP000033434"/>
    </source>
</evidence>
<accession>A0A0F6AIU4</accession>
<comment type="caution">
    <text evidence="2">The sequence shown here is derived from an EMBL/GenBank/DDBJ whole genome shotgun (WGS) entry which is preliminary data.</text>
</comment>
<dbReference type="PATRIC" id="fig|1129367.4.peg.141"/>
<dbReference type="AlphaFoldDB" id="A0A0F6AIU4"/>
<feature type="transmembrane region" description="Helical" evidence="1">
    <location>
        <begin position="30"/>
        <end position="48"/>
    </location>
</feature>
<name>A0A0F6AIU4_9GAMM</name>
<organism evidence="2 3">
    <name type="scientific">Pseudoalteromonas luteoviolacea S4054</name>
    <dbReference type="NCBI Taxonomy" id="1129367"/>
    <lineage>
        <taxon>Bacteria</taxon>
        <taxon>Pseudomonadati</taxon>
        <taxon>Pseudomonadota</taxon>
        <taxon>Gammaproteobacteria</taxon>
        <taxon>Alteromonadales</taxon>
        <taxon>Pseudoalteromonadaceae</taxon>
        <taxon>Pseudoalteromonas</taxon>
    </lineage>
</organism>
<dbReference type="EMBL" id="AUXW01000004">
    <property type="protein sequence ID" value="KKE85754.1"/>
    <property type="molecule type" value="Genomic_DNA"/>
</dbReference>
<protein>
    <submittedName>
        <fullName evidence="2">Uncharacterized protein</fullName>
    </submittedName>
</protein>
<keyword evidence="1" id="KW-0472">Membrane</keyword>
<keyword evidence="1" id="KW-1133">Transmembrane helix</keyword>
<gene>
    <name evidence="2" type="ORF">N479_24680</name>
</gene>
<evidence type="ECO:0000313" key="2">
    <source>
        <dbReference type="EMBL" id="KKE85754.1"/>
    </source>
</evidence>